<feature type="domain" description="ATPase BadF/BadG/BcrA/BcrD type" evidence="1">
    <location>
        <begin position="6"/>
        <end position="130"/>
    </location>
</feature>
<dbReference type="Proteomes" id="UP000270342">
    <property type="component" value="Unassembled WGS sequence"/>
</dbReference>
<comment type="caution">
    <text evidence="2">The sequence shown here is derived from an EMBL/GenBank/DDBJ whole genome shotgun (WGS) entry which is preliminary data.</text>
</comment>
<dbReference type="PANTHER" id="PTHR43190:SF3">
    <property type="entry name" value="N-ACETYL-D-GLUCOSAMINE KINASE"/>
    <property type="match status" value="1"/>
</dbReference>
<name>A0A494Y9L0_9BURK</name>
<evidence type="ECO:0000313" key="2">
    <source>
        <dbReference type="EMBL" id="RKP59324.1"/>
    </source>
</evidence>
<reference evidence="2 3" key="1">
    <citation type="submission" date="2018-10" db="EMBL/GenBank/DDBJ databases">
        <title>Robbsia sp. DHC34, isolated from soil.</title>
        <authorList>
            <person name="Gao Z.-H."/>
            <person name="Qiu L.-H."/>
        </authorList>
    </citation>
    <scope>NUCLEOTIDE SEQUENCE [LARGE SCALE GENOMIC DNA]</scope>
    <source>
        <strain evidence="2 3">DHC34</strain>
    </source>
</reference>
<sequence>MTRFAVGIDGGGSGTRALLADEQGVVLARADAGPSALGLGVERAWDAIGEAARDAFASAGIPFDWRAITLCCGLSGVNNAAWHGAFEALQPPVAALSLVSDAYTTLWGAHGGRPGVIVALGTGSIAAALVDTRASSRVHAGPAGPADLAEAADSADVVDVADVIDASHASDASDAPDATDATDVARVAPAGALEERISGGYGFPSGDEASGAWLGLRALVYLQQVMDGRRPADDFSAALRAQTGATSRDALVAWSCDANQTAYATLAPIVLAFGAADRGPAERAHPFARALLEQAGDEIARMIDALDPDAVLPIALCGGLAGPLAPYVPARFVARLRAPVADSVGGALAIASARLARTPPRQAGRV</sequence>
<dbReference type="RefSeq" id="WP_121084103.1">
    <property type="nucleotide sequence ID" value="NZ_RBZU01000001.1"/>
</dbReference>
<dbReference type="EMBL" id="RBZU01000001">
    <property type="protein sequence ID" value="RKP59324.1"/>
    <property type="molecule type" value="Genomic_DNA"/>
</dbReference>
<dbReference type="InterPro" id="IPR002731">
    <property type="entry name" value="ATPase_BadF"/>
</dbReference>
<dbReference type="CDD" id="cd24082">
    <property type="entry name" value="ASKHA_NBD_GspK-like"/>
    <property type="match status" value="1"/>
</dbReference>
<accession>A0A494Y9L0</accession>
<organism evidence="2 3">
    <name type="scientific">Pararobbsia silviterrae</name>
    <dbReference type="NCBI Taxonomy" id="1792498"/>
    <lineage>
        <taxon>Bacteria</taxon>
        <taxon>Pseudomonadati</taxon>
        <taxon>Pseudomonadota</taxon>
        <taxon>Betaproteobacteria</taxon>
        <taxon>Burkholderiales</taxon>
        <taxon>Burkholderiaceae</taxon>
        <taxon>Pararobbsia</taxon>
    </lineage>
</organism>
<evidence type="ECO:0000259" key="1">
    <source>
        <dbReference type="Pfam" id="PF01869"/>
    </source>
</evidence>
<dbReference type="Gene3D" id="3.30.420.40">
    <property type="match status" value="2"/>
</dbReference>
<proteinExistence type="predicted"/>
<dbReference type="SUPFAM" id="SSF53067">
    <property type="entry name" value="Actin-like ATPase domain"/>
    <property type="match status" value="2"/>
</dbReference>
<dbReference type="AlphaFoldDB" id="A0A494Y9L0"/>
<protein>
    <submittedName>
        <fullName evidence="2">ATPase</fullName>
    </submittedName>
</protein>
<dbReference type="PANTHER" id="PTHR43190">
    <property type="entry name" value="N-ACETYL-D-GLUCOSAMINE KINASE"/>
    <property type="match status" value="1"/>
</dbReference>
<dbReference type="OrthoDB" id="9816014at2"/>
<evidence type="ECO:0000313" key="3">
    <source>
        <dbReference type="Proteomes" id="UP000270342"/>
    </source>
</evidence>
<dbReference type="InterPro" id="IPR052519">
    <property type="entry name" value="Euk-type_GlcNAc_Kinase"/>
</dbReference>
<keyword evidence="3" id="KW-1185">Reference proteome</keyword>
<dbReference type="InterPro" id="IPR043129">
    <property type="entry name" value="ATPase_NBD"/>
</dbReference>
<dbReference type="Pfam" id="PF01869">
    <property type="entry name" value="BcrAD_BadFG"/>
    <property type="match status" value="1"/>
</dbReference>
<gene>
    <name evidence="2" type="ORF">D7S86_00045</name>
</gene>